<dbReference type="Gene3D" id="1.10.3720.10">
    <property type="entry name" value="MetI-like"/>
    <property type="match status" value="1"/>
</dbReference>
<feature type="transmembrane region" description="Helical" evidence="7">
    <location>
        <begin position="143"/>
        <end position="161"/>
    </location>
</feature>
<keyword evidence="4 7" id="KW-0812">Transmembrane</keyword>
<evidence type="ECO:0000259" key="8">
    <source>
        <dbReference type="PROSITE" id="PS50928"/>
    </source>
</evidence>
<sequence length="302" mass="32285">MSHTTSDPLVDPVVDQLIDPTIHDPLQDEDPRRTGPRHPLRHGRGLLGVLLVGIVVLLGLAAPLLSPYSPTQQVPGANLVGPSAQHWLGTDEVNRDVFSRTLHGIRVDLFVVFLAVPVGAVLGSLIGLLSSWWRIADVVTQRVFDVVLAFPSLILAIALSAVMGPGLWTVALVIVLAEVPVFGRMVRTSVRLVREMPYVEAAQVVGAGPLWVLRRHVLPNSLEALTVQLAVSMSVAVFIEGAMSFLGLGVRPPTPSLGSLIRDGVRTMYDAPWFAVGPLAVVVALVLGLLLVSQALAEARRA</sequence>
<dbReference type="PANTHER" id="PTHR43386">
    <property type="entry name" value="OLIGOPEPTIDE TRANSPORT SYSTEM PERMEASE PROTEIN APPC"/>
    <property type="match status" value="1"/>
</dbReference>
<accession>A0A2P2CDF1</accession>
<dbReference type="GO" id="GO:0055085">
    <property type="term" value="P:transmembrane transport"/>
    <property type="evidence" value="ECO:0007669"/>
    <property type="project" value="InterPro"/>
</dbReference>
<dbReference type="PROSITE" id="PS50928">
    <property type="entry name" value="ABC_TM1"/>
    <property type="match status" value="1"/>
</dbReference>
<dbReference type="Pfam" id="PF00528">
    <property type="entry name" value="BPD_transp_1"/>
    <property type="match status" value="1"/>
</dbReference>
<feature type="transmembrane region" description="Helical" evidence="7">
    <location>
        <begin position="167"/>
        <end position="186"/>
    </location>
</feature>
<proteinExistence type="predicted"/>
<dbReference type="EMBL" id="CZKB01000012">
    <property type="protein sequence ID" value="CUR60020.1"/>
    <property type="molecule type" value="Genomic_DNA"/>
</dbReference>
<gene>
    <name evidence="9" type="ORF">NOCA120038</name>
</gene>
<dbReference type="SUPFAM" id="SSF161098">
    <property type="entry name" value="MetI-like"/>
    <property type="match status" value="1"/>
</dbReference>
<keyword evidence="2" id="KW-0813">Transport</keyword>
<feature type="transmembrane region" description="Helical" evidence="7">
    <location>
        <begin position="224"/>
        <end position="251"/>
    </location>
</feature>
<evidence type="ECO:0000256" key="3">
    <source>
        <dbReference type="ARBA" id="ARBA00022475"/>
    </source>
</evidence>
<feature type="transmembrane region" description="Helical" evidence="7">
    <location>
        <begin position="46"/>
        <end position="65"/>
    </location>
</feature>
<evidence type="ECO:0000256" key="6">
    <source>
        <dbReference type="ARBA" id="ARBA00023136"/>
    </source>
</evidence>
<name>A0A2P2CDF1_9ZZZZ</name>
<keyword evidence="5 7" id="KW-1133">Transmembrane helix</keyword>
<evidence type="ECO:0000256" key="5">
    <source>
        <dbReference type="ARBA" id="ARBA00022989"/>
    </source>
</evidence>
<feature type="domain" description="ABC transmembrane type-1" evidence="8">
    <location>
        <begin position="105"/>
        <end position="291"/>
    </location>
</feature>
<dbReference type="GO" id="GO:0005886">
    <property type="term" value="C:plasma membrane"/>
    <property type="evidence" value="ECO:0007669"/>
    <property type="project" value="UniProtKB-SubCell"/>
</dbReference>
<evidence type="ECO:0000313" key="9">
    <source>
        <dbReference type="EMBL" id="CUR60020.1"/>
    </source>
</evidence>
<dbReference type="PANTHER" id="PTHR43386:SF1">
    <property type="entry name" value="D,D-DIPEPTIDE TRANSPORT SYSTEM PERMEASE PROTEIN DDPC-RELATED"/>
    <property type="match status" value="1"/>
</dbReference>
<keyword evidence="6 7" id="KW-0472">Membrane</keyword>
<evidence type="ECO:0000256" key="4">
    <source>
        <dbReference type="ARBA" id="ARBA00022692"/>
    </source>
</evidence>
<comment type="subcellular location">
    <subcellularLocation>
        <location evidence="1">Cell membrane</location>
        <topology evidence="1">Multi-pass membrane protein</topology>
    </subcellularLocation>
</comment>
<dbReference type="AlphaFoldDB" id="A0A2P2CDF1"/>
<reference evidence="9" key="1">
    <citation type="submission" date="2015-08" db="EMBL/GenBank/DDBJ databases">
        <authorList>
            <person name="Babu N.S."/>
            <person name="Beckwith C.J."/>
            <person name="Beseler K.G."/>
            <person name="Brison A."/>
            <person name="Carone J.V."/>
            <person name="Caskin T.P."/>
            <person name="Diamond M."/>
            <person name="Durham M.E."/>
            <person name="Foxe J.M."/>
            <person name="Go M."/>
            <person name="Henderson B.A."/>
            <person name="Jones I.B."/>
            <person name="McGettigan J.A."/>
            <person name="Micheletti S.J."/>
            <person name="Nasrallah M.E."/>
            <person name="Ortiz D."/>
            <person name="Piller C.R."/>
            <person name="Privatt S.R."/>
            <person name="Schneider S.L."/>
            <person name="Sharp S."/>
            <person name="Smith T.C."/>
            <person name="Stanton J.D."/>
            <person name="Ullery H.E."/>
            <person name="Wilson R.J."/>
            <person name="Serrano M.G."/>
            <person name="Buck G."/>
            <person name="Lee V."/>
            <person name="Wang Y."/>
            <person name="Carvalho R."/>
            <person name="Voegtly L."/>
            <person name="Shi R."/>
            <person name="Duckworth R."/>
            <person name="Johnson A."/>
            <person name="Loviza R."/>
            <person name="Walstead R."/>
            <person name="Shah Z."/>
            <person name="Kiflezghi M."/>
            <person name="Wade K."/>
            <person name="Ball S.L."/>
            <person name="Bradley K.W."/>
            <person name="Asai D.J."/>
            <person name="Bowman C.A."/>
            <person name="Russell D.A."/>
            <person name="Pope W.H."/>
            <person name="Jacobs-Sera D."/>
            <person name="Hendrix R.W."/>
            <person name="Hatfull G.F."/>
        </authorList>
    </citation>
    <scope>NUCLEOTIDE SEQUENCE</scope>
</reference>
<dbReference type="InterPro" id="IPR035906">
    <property type="entry name" value="MetI-like_sf"/>
</dbReference>
<dbReference type="CDD" id="cd06261">
    <property type="entry name" value="TM_PBP2"/>
    <property type="match status" value="1"/>
</dbReference>
<dbReference type="InterPro" id="IPR000515">
    <property type="entry name" value="MetI-like"/>
</dbReference>
<organism evidence="9">
    <name type="scientific">metagenome</name>
    <dbReference type="NCBI Taxonomy" id="256318"/>
    <lineage>
        <taxon>unclassified sequences</taxon>
        <taxon>metagenomes</taxon>
    </lineage>
</organism>
<evidence type="ECO:0000256" key="7">
    <source>
        <dbReference type="SAM" id="Phobius"/>
    </source>
</evidence>
<feature type="transmembrane region" description="Helical" evidence="7">
    <location>
        <begin position="271"/>
        <end position="292"/>
    </location>
</feature>
<keyword evidence="3" id="KW-1003">Cell membrane</keyword>
<protein>
    <submittedName>
        <fullName evidence="9">ABC peptide transporter, permease component</fullName>
    </submittedName>
</protein>
<feature type="transmembrane region" description="Helical" evidence="7">
    <location>
        <begin position="109"/>
        <end position="131"/>
    </location>
</feature>
<evidence type="ECO:0000256" key="2">
    <source>
        <dbReference type="ARBA" id="ARBA00022448"/>
    </source>
</evidence>
<dbReference type="InterPro" id="IPR050366">
    <property type="entry name" value="BP-dependent_transpt_permease"/>
</dbReference>
<evidence type="ECO:0000256" key="1">
    <source>
        <dbReference type="ARBA" id="ARBA00004651"/>
    </source>
</evidence>